<evidence type="ECO:0000313" key="5">
    <source>
        <dbReference type="EMBL" id="AOY86919.1"/>
    </source>
</evidence>
<keyword evidence="6" id="KW-1185">Reference proteome</keyword>
<reference evidence="5 6" key="1">
    <citation type="submission" date="2016-10" db="EMBL/GenBank/DDBJ databases">
        <title>Marinobacter salinus sp. nov., a moderately halophilic bacterium isolated from a tidal flat environment.</title>
        <authorList>
            <person name="Park S.-J."/>
        </authorList>
    </citation>
    <scope>NUCLEOTIDE SEQUENCE [LARGE SCALE GENOMIC DNA]</scope>
    <source>
        <strain evidence="5 6">Hb8</strain>
    </source>
</reference>
<dbReference type="OrthoDB" id="9812625at2"/>
<sequence length="503" mass="53986">MSNPTIQHYINGQMSEGTSGQSQDVFNPATGKVTGRVALANQDDVGQAVAAASAAFPAWADTPPIRRARVMFKFLELLNRHKDELAEAITREHGKVFTDAQGEVARGIDIVEFACGIPQLLKGDYTEQVSTGIDNWTTRQPLGVVAGITPFNFPVMVPMWMFPVAIAAGNSFILKPSPIDPSASLMVADLLKQAGLPDGVFNVVQGDKTAVEALIEHPDVMALSFVGSTPIANLIYENGARHGKRIQALGGAKNHMVVMPDADMDKAVDALIGAAYGSAGERCMAISVAVLVGDVADKIVPRLAERARDLKVKNGMDLDAEMGPIVSAAAHQRITGYIEKGVNEGASLIVDGREFNASGTGDGCDEGFWMGGSLFDHVTQEMTIYKEEIFGPVLACVRVPDIATAIQLINDHEFGNGVSCFTESGSVAREFGRRIQIGMVGINVPIPVPMAWHGFGGWKRSMFGDTHAYGEEGVRFYTRQKSIMQRWSDSIDAGAEFVMPTAK</sequence>
<dbReference type="PANTHER" id="PTHR43866">
    <property type="entry name" value="MALONATE-SEMIALDEHYDE DEHYDROGENASE"/>
    <property type="match status" value="1"/>
</dbReference>
<evidence type="ECO:0000313" key="6">
    <source>
        <dbReference type="Proteomes" id="UP000177445"/>
    </source>
</evidence>
<dbReference type="FunFam" id="3.40.605.10:FF:000003">
    <property type="entry name" value="Methylmalonate-semialdehyde dehydrogenase [acylating]"/>
    <property type="match status" value="1"/>
</dbReference>
<dbReference type="PANTHER" id="PTHR43866:SF4">
    <property type="entry name" value="MALONATE-SEMIALDEHYDE DEHYDROGENASE"/>
    <property type="match status" value="1"/>
</dbReference>
<name>A0A1D9GH41_9GAMM</name>
<dbReference type="Gene3D" id="3.40.605.10">
    <property type="entry name" value="Aldehyde Dehydrogenase, Chain A, domain 1"/>
    <property type="match status" value="1"/>
</dbReference>
<keyword evidence="2" id="KW-0560">Oxidoreductase</keyword>
<feature type="domain" description="Aldehyde dehydrogenase" evidence="4">
    <location>
        <begin position="19"/>
        <end position="483"/>
    </location>
</feature>
<dbReference type="InterPro" id="IPR016161">
    <property type="entry name" value="Ald_DH/histidinol_DH"/>
</dbReference>
<dbReference type="InterPro" id="IPR016163">
    <property type="entry name" value="Ald_DH_C"/>
</dbReference>
<evidence type="ECO:0000256" key="2">
    <source>
        <dbReference type="ARBA" id="ARBA00023002"/>
    </source>
</evidence>
<accession>A0A1D9GH41</accession>
<dbReference type="RefSeq" id="WP_070964937.1">
    <property type="nucleotide sequence ID" value="NZ_CP017715.1"/>
</dbReference>
<organism evidence="5 6">
    <name type="scientific">Marinobacter salinus</name>
    <dbReference type="NCBI Taxonomy" id="1874317"/>
    <lineage>
        <taxon>Bacteria</taxon>
        <taxon>Pseudomonadati</taxon>
        <taxon>Pseudomonadota</taxon>
        <taxon>Gammaproteobacteria</taxon>
        <taxon>Pseudomonadales</taxon>
        <taxon>Marinobacteraceae</taxon>
        <taxon>Marinobacter</taxon>
    </lineage>
</organism>
<dbReference type="GO" id="GO:0006210">
    <property type="term" value="P:thymine catabolic process"/>
    <property type="evidence" value="ECO:0007669"/>
    <property type="project" value="TreeGrafter"/>
</dbReference>
<dbReference type="InterPro" id="IPR016160">
    <property type="entry name" value="Ald_DH_CS_CYS"/>
</dbReference>
<dbReference type="FunFam" id="3.40.309.10:FF:000002">
    <property type="entry name" value="Methylmalonate-semialdehyde dehydrogenase (Acylating)"/>
    <property type="match status" value="1"/>
</dbReference>
<dbReference type="Pfam" id="PF00171">
    <property type="entry name" value="Aldedh"/>
    <property type="match status" value="1"/>
</dbReference>
<evidence type="ECO:0000256" key="1">
    <source>
        <dbReference type="ARBA" id="ARBA00013048"/>
    </source>
</evidence>
<dbReference type="InterPro" id="IPR010061">
    <property type="entry name" value="MeMal-semiAld_DH"/>
</dbReference>
<dbReference type="Gene3D" id="3.40.309.10">
    <property type="entry name" value="Aldehyde Dehydrogenase, Chain A, domain 2"/>
    <property type="match status" value="1"/>
</dbReference>
<evidence type="ECO:0000256" key="3">
    <source>
        <dbReference type="ARBA" id="ARBA00023027"/>
    </source>
</evidence>
<proteinExistence type="predicted"/>
<dbReference type="EMBL" id="CP017715">
    <property type="protein sequence ID" value="AOY86919.1"/>
    <property type="molecule type" value="Genomic_DNA"/>
</dbReference>
<gene>
    <name evidence="5" type="ORF">BKP64_01285</name>
</gene>
<protein>
    <recommendedName>
        <fullName evidence="1">methylmalonate-semialdehyde dehydrogenase (CoA acylating)</fullName>
        <ecNumber evidence="1">1.2.1.27</ecNumber>
    </recommendedName>
</protein>
<dbReference type="KEGG" id="msq:BKP64_01285"/>
<dbReference type="InterPro" id="IPR015590">
    <property type="entry name" value="Aldehyde_DH_dom"/>
</dbReference>
<dbReference type="AlphaFoldDB" id="A0A1D9GH41"/>
<dbReference type="NCBIfam" id="TIGR01722">
    <property type="entry name" value="MMSDH"/>
    <property type="match status" value="1"/>
</dbReference>
<dbReference type="CDD" id="cd07085">
    <property type="entry name" value="ALDH_F6_MMSDH"/>
    <property type="match status" value="1"/>
</dbReference>
<dbReference type="PROSITE" id="PS00070">
    <property type="entry name" value="ALDEHYDE_DEHYDR_CYS"/>
    <property type="match status" value="1"/>
</dbReference>
<dbReference type="EC" id="1.2.1.27" evidence="1"/>
<dbReference type="Proteomes" id="UP000177445">
    <property type="component" value="Chromosome"/>
</dbReference>
<dbReference type="SUPFAM" id="SSF53720">
    <property type="entry name" value="ALDH-like"/>
    <property type="match status" value="1"/>
</dbReference>
<evidence type="ECO:0000259" key="4">
    <source>
        <dbReference type="Pfam" id="PF00171"/>
    </source>
</evidence>
<keyword evidence="3" id="KW-0520">NAD</keyword>
<dbReference type="GO" id="GO:0004491">
    <property type="term" value="F:methylmalonate-semialdehyde dehydrogenase (acylating, NAD) activity"/>
    <property type="evidence" value="ECO:0007669"/>
    <property type="project" value="UniProtKB-EC"/>
</dbReference>
<dbReference type="InterPro" id="IPR016162">
    <property type="entry name" value="Ald_DH_N"/>
</dbReference>
<dbReference type="GO" id="GO:0006574">
    <property type="term" value="P:L-valine catabolic process"/>
    <property type="evidence" value="ECO:0007669"/>
    <property type="project" value="TreeGrafter"/>
</dbReference>
<dbReference type="STRING" id="1874317.BKP64_01285"/>